<accession>A0ABS7DLU7</accession>
<organism evidence="2 3">
    <name type="scientific">Caproiciproducens faecalis</name>
    <dbReference type="NCBI Taxonomy" id="2820301"/>
    <lineage>
        <taxon>Bacteria</taxon>
        <taxon>Bacillati</taxon>
        <taxon>Bacillota</taxon>
        <taxon>Clostridia</taxon>
        <taxon>Eubacteriales</taxon>
        <taxon>Acutalibacteraceae</taxon>
        <taxon>Caproiciproducens</taxon>
    </lineage>
</organism>
<protein>
    <recommendedName>
        <fullName evidence="4">Ethanolamine utilization protein</fullName>
    </recommendedName>
</protein>
<evidence type="ECO:0000313" key="2">
    <source>
        <dbReference type="EMBL" id="MBW7572276.1"/>
    </source>
</evidence>
<sequence>MDIQGGNRTKPGLLILTQKHDHSTGCHRILESGRLAAQYRTECALKGEYGCSVDDFSVVILFNLTNDMLVRIAAGTEDTPYSKAAVQAILKGKTLFAVEEGVELFDYKRTAPAVYYNMMMEKVNFLKESGVIFCPLNRLEDSVLGEKTDTEPVEGPTEKQSLPPVRHEKPKREIVTARDLALLNNDNISAIRVAADSIISSEAWDYARVNGMQIIREK</sequence>
<evidence type="ECO:0000313" key="3">
    <source>
        <dbReference type="Proteomes" id="UP000719942"/>
    </source>
</evidence>
<evidence type="ECO:0000256" key="1">
    <source>
        <dbReference type="SAM" id="MobiDB-lite"/>
    </source>
</evidence>
<comment type="caution">
    <text evidence="2">The sequence shown here is derived from an EMBL/GenBank/DDBJ whole genome shotgun (WGS) entry which is preliminary data.</text>
</comment>
<gene>
    <name evidence="2" type="ORF">J5W02_05560</name>
</gene>
<dbReference type="Proteomes" id="UP000719942">
    <property type="component" value="Unassembled WGS sequence"/>
</dbReference>
<evidence type="ECO:0008006" key="4">
    <source>
        <dbReference type="Google" id="ProtNLM"/>
    </source>
</evidence>
<name>A0ABS7DLU7_9FIRM</name>
<keyword evidence="3" id="KW-1185">Reference proteome</keyword>
<dbReference type="RefSeq" id="WP_219964689.1">
    <property type="nucleotide sequence ID" value="NZ_JAGFNZ010000002.1"/>
</dbReference>
<proteinExistence type="predicted"/>
<dbReference type="EMBL" id="JAGFNZ010000002">
    <property type="protein sequence ID" value="MBW7572276.1"/>
    <property type="molecule type" value="Genomic_DNA"/>
</dbReference>
<feature type="region of interest" description="Disordered" evidence="1">
    <location>
        <begin position="145"/>
        <end position="170"/>
    </location>
</feature>
<reference evidence="2 3" key="1">
    <citation type="submission" date="2021-03" db="EMBL/GenBank/DDBJ databases">
        <title>Caproiciproducens sp. nov. isolated from feces of cow.</title>
        <authorList>
            <person name="Choi J.-Y."/>
        </authorList>
    </citation>
    <scope>NUCLEOTIDE SEQUENCE [LARGE SCALE GENOMIC DNA]</scope>
    <source>
        <strain evidence="2 3">AGMB10547</strain>
    </source>
</reference>